<dbReference type="InterPro" id="IPR021896">
    <property type="entry name" value="THAP9-like_HTH"/>
</dbReference>
<feature type="domain" description="THAP9-like helix-turn-helix" evidence="1">
    <location>
        <begin position="102"/>
        <end position="169"/>
    </location>
</feature>
<organism evidence="2 3">
    <name type="scientific">Hypothenemus hampei</name>
    <name type="common">Coffee berry borer</name>
    <dbReference type="NCBI Taxonomy" id="57062"/>
    <lineage>
        <taxon>Eukaryota</taxon>
        <taxon>Metazoa</taxon>
        <taxon>Ecdysozoa</taxon>
        <taxon>Arthropoda</taxon>
        <taxon>Hexapoda</taxon>
        <taxon>Insecta</taxon>
        <taxon>Pterygota</taxon>
        <taxon>Neoptera</taxon>
        <taxon>Endopterygota</taxon>
        <taxon>Coleoptera</taxon>
        <taxon>Polyphaga</taxon>
        <taxon>Cucujiformia</taxon>
        <taxon>Curculionidae</taxon>
        <taxon>Scolytinae</taxon>
        <taxon>Hypothenemus</taxon>
    </lineage>
</organism>
<accession>A0ABD1EKW7</accession>
<dbReference type="EMBL" id="JBDJPC010000006">
    <property type="protein sequence ID" value="KAL1497135.1"/>
    <property type="molecule type" value="Genomic_DNA"/>
</dbReference>
<keyword evidence="3" id="KW-1185">Reference proteome</keyword>
<sequence>MDNQPTVDMDNQPVVDRQEKLSAVNVQSTENTSNDVNTEKRFVEFSTSISPITRFQSSTKEWMRKVHAKEMTALKRKLYVTIHKKKLSENKLVSLKQLLKTLRSKQLISEADFNNLKHLNTGLKQLMKREIRKRKNLSISKTYLASLRQYAITLNFYSPKAYNYVHSKFYKICFT</sequence>
<dbReference type="Proteomes" id="UP001566132">
    <property type="component" value="Unassembled WGS sequence"/>
</dbReference>
<evidence type="ECO:0000313" key="3">
    <source>
        <dbReference type="Proteomes" id="UP001566132"/>
    </source>
</evidence>
<protein>
    <recommendedName>
        <fullName evidence="1">THAP9-like helix-turn-helix domain-containing protein</fullName>
    </recommendedName>
</protein>
<name>A0ABD1EKW7_HYPHA</name>
<gene>
    <name evidence="2" type="ORF">ABEB36_008142</name>
</gene>
<evidence type="ECO:0000313" key="2">
    <source>
        <dbReference type="EMBL" id="KAL1497135.1"/>
    </source>
</evidence>
<evidence type="ECO:0000259" key="1">
    <source>
        <dbReference type="Pfam" id="PF12017"/>
    </source>
</evidence>
<comment type="caution">
    <text evidence="2">The sequence shown here is derived from an EMBL/GenBank/DDBJ whole genome shotgun (WGS) entry which is preliminary data.</text>
</comment>
<reference evidence="2 3" key="1">
    <citation type="submission" date="2024-05" db="EMBL/GenBank/DDBJ databases">
        <title>Genetic variation in Jamaican populations of the coffee berry borer (Hypothenemus hampei).</title>
        <authorList>
            <person name="Errbii M."/>
            <person name="Myrie A."/>
        </authorList>
    </citation>
    <scope>NUCLEOTIDE SEQUENCE [LARGE SCALE GENOMIC DNA]</scope>
    <source>
        <strain evidence="2">JA-Hopewell-2020-01-JO</strain>
        <tissue evidence="2">Whole body</tissue>
    </source>
</reference>
<dbReference type="AlphaFoldDB" id="A0ABD1EKW7"/>
<proteinExistence type="predicted"/>
<dbReference type="Pfam" id="PF12017">
    <property type="entry name" value="Tnp_P_element"/>
    <property type="match status" value="1"/>
</dbReference>